<dbReference type="Pfam" id="PF23237">
    <property type="entry name" value="HYR_4C"/>
    <property type="match status" value="2"/>
</dbReference>
<protein>
    <submittedName>
        <fullName evidence="3">T9SS type A sorting domain-containing protein</fullName>
    </submittedName>
</protein>
<dbReference type="InterPro" id="IPR057078">
    <property type="entry name" value="HYR-4C"/>
</dbReference>
<dbReference type="EMBL" id="SUPL01000011">
    <property type="protein sequence ID" value="TJY31886.1"/>
    <property type="molecule type" value="Genomic_DNA"/>
</dbReference>
<evidence type="ECO:0000259" key="2">
    <source>
        <dbReference type="Pfam" id="PF23237"/>
    </source>
</evidence>
<evidence type="ECO:0000313" key="3">
    <source>
        <dbReference type="EMBL" id="TJY31886.1"/>
    </source>
</evidence>
<dbReference type="NCBIfam" id="TIGR04183">
    <property type="entry name" value="Por_Secre_tail"/>
    <property type="match status" value="1"/>
</dbReference>
<dbReference type="Proteomes" id="UP000307657">
    <property type="component" value="Unassembled WGS sequence"/>
</dbReference>
<dbReference type="OrthoDB" id="1236981at2"/>
<feature type="domain" description="HYR-like" evidence="2">
    <location>
        <begin position="888"/>
        <end position="960"/>
    </location>
</feature>
<reference evidence="3 4" key="1">
    <citation type="submission" date="2019-04" db="EMBL/GenBank/DDBJ databases">
        <title>Lacinutrix sp. nov., isolated from marine water.</title>
        <authorList>
            <person name="Kim W."/>
        </authorList>
    </citation>
    <scope>NUCLEOTIDE SEQUENCE [LARGE SCALE GENOMIC DNA]</scope>
    <source>
        <strain evidence="3 4">CAU 1491</strain>
    </source>
</reference>
<sequence length="1780" mass="191703">FVVTYTFTDNCGRTINESMTVTIFDDENPKILTAAKYKEVECDGEGNLEDYMNWLANNGGAKASDSCTATEDLVWTNDAESKPMSDGCGETGEKTVVFTVTDACGNNSKTYATFRIVDTVDPETTPAYNKTVVCDGSGNLEQFQDWLADNGGATAKDECSGVTWSNSFPADPKAKDFDISQYLEGGCSTYTGHINVVFTVTDACGNDVDLPATFTIEDSIAPEMTPASDMIVECDGSIVDYWKELENDSEDANGIPQGTNAYDLQMWLNNHGGATATDGCSNVKWTKDINVYGDSCDTEYRVIFTATDECGNKTSTTASFHVQDTLSPMIGQEAMDLELECGYNDTTCDRDINPHSPFEHWLHTNGGAQAMDLCDKSLTWTNDYDGKGLSDECGNTGRVTVTFTVTDNCGLSSSTSAEFRIVDTTAPNMRIPSDYYTTYDEKCEYDISPYGDAGMAQAWDACGEVDVTYTDETDKGSCVTIVTRTWKATDDCGNVTTDVQKITIEDTMAPVYTGNVGQFNLSNVDACEPPAAPSLDDIAAQFSDNCGSAIATLVDTITISDSTCDWAVQFVYEIKDKCDNIYDGTVKVTYWGSDQTMPNLIAGEELPKGDSGINACLADALEANPAMDDDSVLKLFEDNCSDKLTAKSELHITEDGCKWAFHYTYTVTDECGNDYSFDQHFSGEDNTAPVLVGTIPSDMSNLDACKDTYEGPSEAEIKELFHDSCGINVVKNIHRSGTDCNWLNSFEYTVTDECGNAYPTFKVIYTGRDQSAPEVNEPYKLYTVNMSDYPGVTCPDDVELGLTEGQTLTQDETFNIFGITDINLSLADATDNCTPAGDIKFNITSVVKGGDACRVVFTIAYTVEDNCGNTTQEYNKFFRLVDDVAPVIDEAPEDITVQCIEDVPAMISLNWVDNCQGGGTVEGEDGKLVGDTCGGTITRTWNIKDACGNEAVTRTQIITIKDTTNPVIEIAAADKTVECVTAEDVEAQVWINELHYDNTGGDVNEFVEVVANFDASGYELVLYNGSNGTSYATKSLSYQSTNSGFNFYTADHSGIQNGAPDGIALVNGSDVIEFISYEGSFTALDGPANGMNSTDIGVSEGSGTSSDGSLQLIGAGNKRADFAWADPMTNTKGSVNNEQTLTQAGSNPNLEALNAWLASNGGATASDNCTAANDLVWTNNFTGLSESCGNSGSAVVTFTAQDECGNKITTTATFTIKDTTKPTASNPSDINVECSDDVPNPDATVVTDEEDNCSTPTVTWVKDESDNGSCPEIITRTYKVEDACGNSIEVTQKIIIKDVTNPVLASAPKDIIVSCLADVPAMTSLDWTDNCDAGGSVQGEDSALEGDACNGTITRTWNVTDACGNAAETRTQIITIKDATKPTASNPSDINVECSDDVPNPDATVVTDADDNCSTPTVTWVKDESDNGSCSEIITRIYKVEDACGNSIEVTQKIIINDETKPVIVNCPDDVDFGEVTETPIFAVEADITATDNCDPDPVVTYVDTDDSTYVPGAPGSNDPGSVYKFTCQNGPTSYHFTTFVWDGTTTVVGSSGPQANYTPVVTGQGTYTLTFEEGVDNPDSNPVESLNDWVLRLNGQLIAFKNSQNNNEFPDCDANWNETNYMQNNLNCKILRVDCIGDVPEPGVTNYMKIRTFTATDDCGNESDLCSVVYTWSIVDSSSASSANDYDSGVDTTVDFRAYPVPFNGEVTIAYNFDFDTNVKVEVYDTKGMLVLSKDDASYMRGTDATMPLSINGSDQMYYIKVITSQGTMTKKVVATSGN</sequence>
<name>A0A4U0EK72_9FLAO</name>
<feature type="domain" description="HYR-like" evidence="2">
    <location>
        <begin position="1306"/>
        <end position="1376"/>
    </location>
</feature>
<organism evidence="3 4">
    <name type="scientific">Pontimicrobium aquaticum</name>
    <dbReference type="NCBI Taxonomy" id="2565367"/>
    <lineage>
        <taxon>Bacteria</taxon>
        <taxon>Pseudomonadati</taxon>
        <taxon>Bacteroidota</taxon>
        <taxon>Flavobacteriia</taxon>
        <taxon>Flavobacteriales</taxon>
        <taxon>Flavobacteriaceae</taxon>
        <taxon>Pontimicrobium</taxon>
    </lineage>
</organism>
<comment type="caution">
    <text evidence="3">The sequence shown here is derived from an EMBL/GenBank/DDBJ whole genome shotgun (WGS) entry which is preliminary data.</text>
</comment>
<feature type="non-terminal residue" evidence="3">
    <location>
        <position position="1"/>
    </location>
</feature>
<gene>
    <name evidence="3" type="ORF">E5167_14855</name>
</gene>
<proteinExistence type="predicted"/>
<evidence type="ECO:0000256" key="1">
    <source>
        <dbReference type="ARBA" id="ARBA00022729"/>
    </source>
</evidence>
<evidence type="ECO:0000313" key="4">
    <source>
        <dbReference type="Proteomes" id="UP000307657"/>
    </source>
</evidence>
<keyword evidence="1" id="KW-0732">Signal</keyword>
<dbReference type="InterPro" id="IPR026444">
    <property type="entry name" value="Secre_tail"/>
</dbReference>
<keyword evidence="4" id="KW-1185">Reference proteome</keyword>
<accession>A0A4U0EK72</accession>